<evidence type="ECO:0008006" key="3">
    <source>
        <dbReference type="Google" id="ProtNLM"/>
    </source>
</evidence>
<reference evidence="1 2" key="1">
    <citation type="journal article" date="2019" name="Nat. Ecol. Evol.">
        <title>Megaphylogeny resolves global patterns of mushroom evolution.</title>
        <authorList>
            <person name="Varga T."/>
            <person name="Krizsan K."/>
            <person name="Foldi C."/>
            <person name="Dima B."/>
            <person name="Sanchez-Garcia M."/>
            <person name="Sanchez-Ramirez S."/>
            <person name="Szollosi G.J."/>
            <person name="Szarkandi J.G."/>
            <person name="Papp V."/>
            <person name="Albert L."/>
            <person name="Andreopoulos W."/>
            <person name="Angelini C."/>
            <person name="Antonin V."/>
            <person name="Barry K.W."/>
            <person name="Bougher N.L."/>
            <person name="Buchanan P."/>
            <person name="Buyck B."/>
            <person name="Bense V."/>
            <person name="Catcheside P."/>
            <person name="Chovatia M."/>
            <person name="Cooper J."/>
            <person name="Damon W."/>
            <person name="Desjardin D."/>
            <person name="Finy P."/>
            <person name="Geml J."/>
            <person name="Haridas S."/>
            <person name="Hughes K."/>
            <person name="Justo A."/>
            <person name="Karasinski D."/>
            <person name="Kautmanova I."/>
            <person name="Kiss B."/>
            <person name="Kocsube S."/>
            <person name="Kotiranta H."/>
            <person name="LaButti K.M."/>
            <person name="Lechner B.E."/>
            <person name="Liimatainen K."/>
            <person name="Lipzen A."/>
            <person name="Lukacs Z."/>
            <person name="Mihaltcheva S."/>
            <person name="Morgado L.N."/>
            <person name="Niskanen T."/>
            <person name="Noordeloos M.E."/>
            <person name="Ohm R.A."/>
            <person name="Ortiz-Santana B."/>
            <person name="Ovrebo C."/>
            <person name="Racz N."/>
            <person name="Riley R."/>
            <person name="Savchenko A."/>
            <person name="Shiryaev A."/>
            <person name="Soop K."/>
            <person name="Spirin V."/>
            <person name="Szebenyi C."/>
            <person name="Tomsovsky M."/>
            <person name="Tulloss R.E."/>
            <person name="Uehling J."/>
            <person name="Grigoriev I.V."/>
            <person name="Vagvolgyi C."/>
            <person name="Papp T."/>
            <person name="Martin F.M."/>
            <person name="Miettinen O."/>
            <person name="Hibbett D.S."/>
            <person name="Nagy L.G."/>
        </authorList>
    </citation>
    <scope>NUCLEOTIDE SEQUENCE [LARGE SCALE GENOMIC DNA]</scope>
    <source>
        <strain evidence="1 2">CBS 962.96</strain>
    </source>
</reference>
<protein>
    <recommendedName>
        <fullName evidence="3">CxC2-like cysteine cluster KDZ transposase-associated domain-containing protein</fullName>
    </recommendedName>
</protein>
<keyword evidence="2" id="KW-1185">Reference proteome</keyword>
<gene>
    <name evidence="1" type="ORF">K435DRAFT_868604</name>
</gene>
<dbReference type="OrthoDB" id="2974258at2759"/>
<dbReference type="AlphaFoldDB" id="A0A4S8LBR7"/>
<sequence>MCKRGGRGHAVSGIKGTAPGELALDCPACPHPEKNLPPMWKDVEATLAVVSDEHHSPILGDRFAYLVPSSPYKEHIQQHENQEEMSSCSGFQAMFLANLRNVKGLHVSGIVGICCARHQVWRPTGLGDLQKGERYCNVYFVFWCTINGQEYLCIVISYDISCQWSRHFWERMANLNPSFQLQFTETGVKFLVSKFHLRGHKPECQHNFNFKLMPGCGETHGETVEEGWSLSNKAAAQTKEMGPCSRAQTLDDIFGWHNWLNIENLDNVIAKRLVNALKEYSIHDHDFEMFDKGLEQNMGRPVLEEWLEMVLTWEKDRFNQPCPYVDANSGSNKDQFKLTQLVMAEEETTALRTGSRMQYASSPCVFIASGIEIQEAHRNLELFRAGLIKRITHFRTLQQLLMPGLADVLSPQAMEQIEDPDFDHPEKIRLFLPSDCELPEYEACLRETEATDALEGLRDGLRARTAAAQFKLHNITGQVQSGRAGGVLRQIDIHIHSKKIRYCLACAALLRLRGHGEWEQKLQELRDEDVWGINERALNKEERAEWEEGRKRNEAFNNSEKGYLVEEGIASRVRGEGKRTLSWIWYDLTVSENDPEFQDALQIEWCKARARRLRWREEVMLLSEELVRMSRYFVWKSQWWEKRMVGQEGM</sequence>
<evidence type="ECO:0000313" key="1">
    <source>
        <dbReference type="EMBL" id="THU86101.1"/>
    </source>
</evidence>
<dbReference type="Proteomes" id="UP000297245">
    <property type="component" value="Unassembled WGS sequence"/>
</dbReference>
<name>A0A4S8LBR7_DENBC</name>
<dbReference type="EMBL" id="ML179512">
    <property type="protein sequence ID" value="THU86101.1"/>
    <property type="molecule type" value="Genomic_DNA"/>
</dbReference>
<evidence type="ECO:0000313" key="2">
    <source>
        <dbReference type="Proteomes" id="UP000297245"/>
    </source>
</evidence>
<proteinExistence type="predicted"/>
<accession>A0A4S8LBR7</accession>
<dbReference type="Pfam" id="PF18758">
    <property type="entry name" value="KDZ"/>
    <property type="match status" value="1"/>
</dbReference>
<organism evidence="1 2">
    <name type="scientific">Dendrothele bispora (strain CBS 962.96)</name>
    <dbReference type="NCBI Taxonomy" id="1314807"/>
    <lineage>
        <taxon>Eukaryota</taxon>
        <taxon>Fungi</taxon>
        <taxon>Dikarya</taxon>
        <taxon>Basidiomycota</taxon>
        <taxon>Agaricomycotina</taxon>
        <taxon>Agaricomycetes</taxon>
        <taxon>Agaricomycetidae</taxon>
        <taxon>Agaricales</taxon>
        <taxon>Agaricales incertae sedis</taxon>
        <taxon>Dendrothele</taxon>
    </lineage>
</organism>
<dbReference type="InterPro" id="IPR040521">
    <property type="entry name" value="KDZ"/>
</dbReference>